<keyword evidence="2" id="KW-1185">Reference proteome</keyword>
<reference evidence="1" key="1">
    <citation type="submission" date="2021-05" db="EMBL/GenBank/DDBJ databases">
        <authorList>
            <person name="Scholz U."/>
            <person name="Mascher M."/>
            <person name="Fiebig A."/>
        </authorList>
    </citation>
    <scope>NUCLEOTIDE SEQUENCE [LARGE SCALE GENOMIC DNA]</scope>
</reference>
<name>A0ACD5W478_AVESA</name>
<dbReference type="Proteomes" id="UP001732700">
    <property type="component" value="Chromosome 3D"/>
</dbReference>
<organism evidence="1 2">
    <name type="scientific">Avena sativa</name>
    <name type="common">Oat</name>
    <dbReference type="NCBI Taxonomy" id="4498"/>
    <lineage>
        <taxon>Eukaryota</taxon>
        <taxon>Viridiplantae</taxon>
        <taxon>Streptophyta</taxon>
        <taxon>Embryophyta</taxon>
        <taxon>Tracheophyta</taxon>
        <taxon>Spermatophyta</taxon>
        <taxon>Magnoliopsida</taxon>
        <taxon>Liliopsida</taxon>
        <taxon>Poales</taxon>
        <taxon>Poaceae</taxon>
        <taxon>BOP clade</taxon>
        <taxon>Pooideae</taxon>
        <taxon>Poodae</taxon>
        <taxon>Poeae</taxon>
        <taxon>Poeae Chloroplast Group 1 (Aveneae type)</taxon>
        <taxon>Aveninae</taxon>
        <taxon>Avena</taxon>
    </lineage>
</organism>
<evidence type="ECO:0000313" key="2">
    <source>
        <dbReference type="Proteomes" id="UP001732700"/>
    </source>
</evidence>
<evidence type="ECO:0000313" key="1">
    <source>
        <dbReference type="EnsemblPlants" id="AVESA.00010b.r2.3DG0566775.1.CDS.1"/>
    </source>
</evidence>
<protein>
    <submittedName>
        <fullName evidence="1">Uncharacterized protein</fullName>
    </submittedName>
</protein>
<reference evidence="1" key="2">
    <citation type="submission" date="2025-09" db="UniProtKB">
        <authorList>
            <consortium name="EnsemblPlants"/>
        </authorList>
    </citation>
    <scope>IDENTIFICATION</scope>
</reference>
<dbReference type="EnsemblPlants" id="AVESA.00010b.r2.3DG0566775.1">
    <property type="protein sequence ID" value="AVESA.00010b.r2.3DG0566775.1.CDS.1"/>
    <property type="gene ID" value="AVESA.00010b.r2.3DG0566775"/>
</dbReference>
<sequence>RIPATVRPSYGTICPIPDVAGEQLPGEAASTDLRAGSIQAICSMAQSIMQQQKGLSFDQLQQQVQFVIIPWIVPFHQCATCTSWNNAPPPPAVEISPTPYSIPACAGGACC</sequence>
<proteinExistence type="predicted"/>
<accession>A0ACD5W478</accession>